<feature type="signal peptide" evidence="3">
    <location>
        <begin position="1"/>
        <end position="18"/>
    </location>
</feature>
<evidence type="ECO:0000256" key="2">
    <source>
        <dbReference type="SAM" id="Phobius"/>
    </source>
</evidence>
<evidence type="ECO:0008006" key="6">
    <source>
        <dbReference type="Google" id="ProtNLM"/>
    </source>
</evidence>
<feature type="transmembrane region" description="Helical" evidence="2">
    <location>
        <begin position="210"/>
        <end position="233"/>
    </location>
</feature>
<protein>
    <recommendedName>
        <fullName evidence="6">Mid2 domain-containing protein</fullName>
    </recommendedName>
</protein>
<feature type="region of interest" description="Disordered" evidence="1">
    <location>
        <begin position="167"/>
        <end position="203"/>
    </location>
</feature>
<sequence length="344" mass="36787">MRLFPSLLILALAAGSQAVTCFNSKGQPWSFNKDLPVEAWQPCNSTASVTSCCSPRDYCMTNGLCMDAVIDNMMSQQGCTSNAWDAKPCRNYCAGGVSDLAGFHFLWRCDGQAHCCGNNRSTTCCNDPGVKTFVVEVGQQLHQAGMIAITESMFAELNAQASSVTKSTASGSATSTPGTSPTSGSATSSSQTGAATSDNTQSKNEMPQTLIVGLAVGISLAVLLIAALVFFGMQFRKRNQTAKTTEMAAGGANSYDSSYPNNALHALSPHHQSLVSQQLYNHPNPQQAQYDINRQYSHHDLNRQYSQHVYNQDIKPNTTGSAAAELGERAVAELDSSRATSVRR</sequence>
<evidence type="ECO:0000313" key="5">
    <source>
        <dbReference type="Proteomes" id="UP000070501"/>
    </source>
</evidence>
<reference evidence="5" key="1">
    <citation type="submission" date="2016-02" db="EMBL/GenBank/DDBJ databases">
        <title>Draft genome sequence of Microdochium bolleyi, a fungal endophyte of beachgrass.</title>
        <authorList>
            <consortium name="DOE Joint Genome Institute"/>
            <person name="David A.S."/>
            <person name="May G."/>
            <person name="Haridas S."/>
            <person name="Lim J."/>
            <person name="Wang M."/>
            <person name="Labutti K."/>
            <person name="Lipzen A."/>
            <person name="Barry K."/>
            <person name="Grigoriev I.V."/>
        </authorList>
    </citation>
    <scope>NUCLEOTIDE SEQUENCE [LARGE SCALE GENOMIC DNA]</scope>
    <source>
        <strain evidence="5">J235TASD1</strain>
    </source>
</reference>
<dbReference type="OrthoDB" id="5215637at2759"/>
<feature type="compositionally biased region" description="Low complexity" evidence="1">
    <location>
        <begin position="167"/>
        <end position="197"/>
    </location>
</feature>
<keyword evidence="3" id="KW-0732">Signal</keyword>
<dbReference type="EMBL" id="KQ964256">
    <property type="protein sequence ID" value="KXJ89016.1"/>
    <property type="molecule type" value="Genomic_DNA"/>
</dbReference>
<gene>
    <name evidence="4" type="ORF">Micbo1qcDRAFT_165789</name>
</gene>
<organism evidence="4 5">
    <name type="scientific">Microdochium bolleyi</name>
    <dbReference type="NCBI Taxonomy" id="196109"/>
    <lineage>
        <taxon>Eukaryota</taxon>
        <taxon>Fungi</taxon>
        <taxon>Dikarya</taxon>
        <taxon>Ascomycota</taxon>
        <taxon>Pezizomycotina</taxon>
        <taxon>Sordariomycetes</taxon>
        <taxon>Xylariomycetidae</taxon>
        <taxon>Xylariales</taxon>
        <taxon>Microdochiaceae</taxon>
        <taxon>Microdochium</taxon>
    </lineage>
</organism>
<dbReference type="InParanoid" id="A0A136IW65"/>
<dbReference type="Proteomes" id="UP000070501">
    <property type="component" value="Unassembled WGS sequence"/>
</dbReference>
<dbReference type="AlphaFoldDB" id="A0A136IW65"/>
<keyword evidence="2" id="KW-0812">Transmembrane</keyword>
<keyword evidence="5" id="KW-1185">Reference proteome</keyword>
<dbReference type="STRING" id="196109.A0A136IW65"/>
<keyword evidence="2" id="KW-0472">Membrane</keyword>
<proteinExistence type="predicted"/>
<evidence type="ECO:0000256" key="1">
    <source>
        <dbReference type="SAM" id="MobiDB-lite"/>
    </source>
</evidence>
<evidence type="ECO:0000313" key="4">
    <source>
        <dbReference type="EMBL" id="KXJ89016.1"/>
    </source>
</evidence>
<name>A0A136IW65_9PEZI</name>
<accession>A0A136IW65</accession>
<feature type="chain" id="PRO_5007293232" description="Mid2 domain-containing protein" evidence="3">
    <location>
        <begin position="19"/>
        <end position="344"/>
    </location>
</feature>
<keyword evidence="2" id="KW-1133">Transmembrane helix</keyword>
<evidence type="ECO:0000256" key="3">
    <source>
        <dbReference type="SAM" id="SignalP"/>
    </source>
</evidence>